<name>A0A511V0D2_9BACI</name>
<dbReference type="Proteomes" id="UP000321491">
    <property type="component" value="Unassembled WGS sequence"/>
</dbReference>
<comment type="caution">
    <text evidence="1">The sequence shown here is derived from an EMBL/GenBank/DDBJ whole genome shotgun (WGS) entry which is preliminary data.</text>
</comment>
<sequence length="61" mass="7520">MQNKKIKRLFQSVHMSMYLNVVIQNIAIYLFKHMINIHRSLVNFKKSTEKNKESWYLRYSK</sequence>
<organism evidence="1 2">
    <name type="scientific">Cerasibacillus quisquiliarum</name>
    <dbReference type="NCBI Taxonomy" id="227865"/>
    <lineage>
        <taxon>Bacteria</taxon>
        <taxon>Bacillati</taxon>
        <taxon>Bacillota</taxon>
        <taxon>Bacilli</taxon>
        <taxon>Bacillales</taxon>
        <taxon>Bacillaceae</taxon>
        <taxon>Cerasibacillus</taxon>
    </lineage>
</organism>
<gene>
    <name evidence="1" type="ORF">CQU01_16360</name>
</gene>
<evidence type="ECO:0000313" key="2">
    <source>
        <dbReference type="Proteomes" id="UP000321491"/>
    </source>
</evidence>
<reference evidence="1 2" key="1">
    <citation type="submission" date="2019-07" db="EMBL/GenBank/DDBJ databases">
        <title>Whole genome shotgun sequence of Cerasibacillus quisquiliarum NBRC 102429.</title>
        <authorList>
            <person name="Hosoyama A."/>
            <person name="Uohara A."/>
            <person name="Ohji S."/>
            <person name="Ichikawa N."/>
        </authorList>
    </citation>
    <scope>NUCLEOTIDE SEQUENCE [LARGE SCALE GENOMIC DNA]</scope>
    <source>
        <strain evidence="1 2">NBRC 102429</strain>
    </source>
</reference>
<dbReference type="EMBL" id="BJXW01000015">
    <property type="protein sequence ID" value="GEN31398.1"/>
    <property type="molecule type" value="Genomic_DNA"/>
</dbReference>
<evidence type="ECO:0000313" key="1">
    <source>
        <dbReference type="EMBL" id="GEN31398.1"/>
    </source>
</evidence>
<protein>
    <submittedName>
        <fullName evidence="1">Uncharacterized protein</fullName>
    </submittedName>
</protein>
<keyword evidence="2" id="KW-1185">Reference proteome</keyword>
<proteinExistence type="predicted"/>
<accession>A0A511V0D2</accession>
<dbReference type="AlphaFoldDB" id="A0A511V0D2"/>